<gene>
    <name evidence="1" type="ORF">THAOC_15426</name>
</gene>
<comment type="caution">
    <text evidence="1">The sequence shown here is derived from an EMBL/GenBank/DDBJ whole genome shotgun (WGS) entry which is preliminary data.</text>
</comment>
<protein>
    <submittedName>
        <fullName evidence="1">Uncharacterized protein</fullName>
    </submittedName>
</protein>
<organism evidence="1 2">
    <name type="scientific">Thalassiosira oceanica</name>
    <name type="common">Marine diatom</name>
    <dbReference type="NCBI Taxonomy" id="159749"/>
    <lineage>
        <taxon>Eukaryota</taxon>
        <taxon>Sar</taxon>
        <taxon>Stramenopiles</taxon>
        <taxon>Ochrophyta</taxon>
        <taxon>Bacillariophyta</taxon>
        <taxon>Coscinodiscophyceae</taxon>
        <taxon>Thalassiosirophycidae</taxon>
        <taxon>Thalassiosirales</taxon>
        <taxon>Thalassiosiraceae</taxon>
        <taxon>Thalassiosira</taxon>
    </lineage>
</organism>
<keyword evidence="2" id="KW-1185">Reference proteome</keyword>
<accession>K0SFU4</accession>
<dbReference type="Proteomes" id="UP000266841">
    <property type="component" value="Unassembled WGS sequence"/>
</dbReference>
<name>K0SFU4_THAOC</name>
<reference evidence="1 2" key="1">
    <citation type="journal article" date="2012" name="Genome Biol.">
        <title>Genome and low-iron response of an oceanic diatom adapted to chronic iron limitation.</title>
        <authorList>
            <person name="Lommer M."/>
            <person name="Specht M."/>
            <person name="Roy A.S."/>
            <person name="Kraemer L."/>
            <person name="Andreson R."/>
            <person name="Gutowska M.A."/>
            <person name="Wolf J."/>
            <person name="Bergner S.V."/>
            <person name="Schilhabel M.B."/>
            <person name="Klostermeier U.C."/>
            <person name="Beiko R.G."/>
            <person name="Rosenstiel P."/>
            <person name="Hippler M."/>
            <person name="Laroche J."/>
        </authorList>
    </citation>
    <scope>NUCLEOTIDE SEQUENCE [LARGE SCALE GENOMIC DNA]</scope>
    <source>
        <strain evidence="1 2">CCMP1005</strain>
    </source>
</reference>
<dbReference type="AlphaFoldDB" id="K0SFU4"/>
<sequence length="160" mass="17952">MMQADKQPAWLAKGEVVERARSERLMMQVDKQPLGLAKASSWARTARVIDDAGRKTAGLAREGRVRWASDQLKALVFKTFTHDSTGLQELDWSLKVKLVYTTACRLRLSSSIRQTIADRKQDRGVRARALRSGRAFVHGAVLLSTPTKRRALSRCSCSLR</sequence>
<proteinExistence type="predicted"/>
<dbReference type="EMBL" id="AGNL01017910">
    <property type="protein sequence ID" value="EJK63889.1"/>
    <property type="molecule type" value="Genomic_DNA"/>
</dbReference>
<evidence type="ECO:0000313" key="2">
    <source>
        <dbReference type="Proteomes" id="UP000266841"/>
    </source>
</evidence>
<evidence type="ECO:0000313" key="1">
    <source>
        <dbReference type="EMBL" id="EJK63889.1"/>
    </source>
</evidence>